<gene>
    <name evidence="2" type="ORF">PM001_LOCUS8419</name>
</gene>
<protein>
    <submittedName>
        <fullName evidence="2">Uncharacterized protein</fullName>
    </submittedName>
</protein>
<evidence type="ECO:0000256" key="1">
    <source>
        <dbReference type="SAM" id="MobiDB-lite"/>
    </source>
</evidence>
<dbReference type="EMBL" id="CAKLBY020000068">
    <property type="protein sequence ID" value="CAK7923269.1"/>
    <property type="molecule type" value="Genomic_DNA"/>
</dbReference>
<feature type="region of interest" description="Disordered" evidence="1">
    <location>
        <begin position="1"/>
        <end position="47"/>
    </location>
</feature>
<accession>A0AAV1TLF4</accession>
<evidence type="ECO:0000313" key="3">
    <source>
        <dbReference type="Proteomes" id="UP001162060"/>
    </source>
</evidence>
<feature type="compositionally biased region" description="Low complexity" evidence="1">
    <location>
        <begin position="20"/>
        <end position="40"/>
    </location>
</feature>
<sequence>MKTMESDMAALALNVESNDEGNVSETSSSEEGVSSSSFENIPPPSIFSDNDDDIAGQLLSILAEEMSQKKRKRNLKTAGPSTTGIRHRKVLALALPKDDLKREKNRDSVKRSYYRKIETLDELRQHAEDLREQYMTLLAQWENKTRKEKVEAASTPSSLIERYLELARWRDQLWMENTQLQEQFDDQEKITYRFQRLFNINYQLMNRSFAAPIQQADADRRVQTPMLIMNEMSFGSFNVFAQEAQRTFETFLESRHCMVTTETALGWTCSHVAKDNSFGYYFEKSFQPNSYKCVSEVVRAAWQTLTSPEKHSKLYAPALNTRFHIMQQFDNNSYVLYRTMEKEGEDSITTALIIMTRIPHPNYSGCLIICKGLRREEHTLHVEFSEVIALQKKKEWRESMYWLNIEEKHADDKVEASQDGSNENKRKMLKVVHGGIMNNMGDRSRSFWLFENFQIALRWEQNLGLGEPIS</sequence>
<comment type="caution">
    <text evidence="2">The sequence shown here is derived from an EMBL/GenBank/DDBJ whole genome shotgun (WGS) entry which is preliminary data.</text>
</comment>
<reference evidence="2" key="1">
    <citation type="submission" date="2024-01" db="EMBL/GenBank/DDBJ databases">
        <authorList>
            <person name="Webb A."/>
        </authorList>
    </citation>
    <scope>NUCLEOTIDE SEQUENCE</scope>
    <source>
        <strain evidence="2">Pm1</strain>
    </source>
</reference>
<proteinExistence type="predicted"/>
<organism evidence="2 3">
    <name type="scientific">Peronospora matthiolae</name>
    <dbReference type="NCBI Taxonomy" id="2874970"/>
    <lineage>
        <taxon>Eukaryota</taxon>
        <taxon>Sar</taxon>
        <taxon>Stramenopiles</taxon>
        <taxon>Oomycota</taxon>
        <taxon>Peronosporomycetes</taxon>
        <taxon>Peronosporales</taxon>
        <taxon>Peronosporaceae</taxon>
        <taxon>Peronospora</taxon>
    </lineage>
</organism>
<name>A0AAV1TLF4_9STRA</name>
<evidence type="ECO:0000313" key="2">
    <source>
        <dbReference type="EMBL" id="CAK7923269.1"/>
    </source>
</evidence>
<dbReference type="Proteomes" id="UP001162060">
    <property type="component" value="Unassembled WGS sequence"/>
</dbReference>
<dbReference type="AlphaFoldDB" id="A0AAV1TLF4"/>